<keyword evidence="4" id="KW-0804">Transcription</keyword>
<dbReference type="SUPFAM" id="SSF46955">
    <property type="entry name" value="Putative DNA-binding domain"/>
    <property type="match status" value="1"/>
</dbReference>
<name>A0ABD4YQP1_9BURK</name>
<evidence type="ECO:0000256" key="2">
    <source>
        <dbReference type="ARBA" id="ARBA00023015"/>
    </source>
</evidence>
<dbReference type="Pfam" id="PF13411">
    <property type="entry name" value="MerR_1"/>
    <property type="match status" value="1"/>
</dbReference>
<reference evidence="6 8" key="1">
    <citation type="submission" date="2020-04" db="EMBL/GenBank/DDBJ databases">
        <authorList>
            <person name="De Canck E."/>
        </authorList>
    </citation>
    <scope>NUCLEOTIDE SEQUENCE [LARGE SCALE GENOMIC DNA]</scope>
    <source>
        <strain evidence="6 8">LMG 3415</strain>
    </source>
</reference>
<keyword evidence="1" id="KW-0678">Repressor</keyword>
<evidence type="ECO:0000259" key="5">
    <source>
        <dbReference type="PROSITE" id="PS50937"/>
    </source>
</evidence>
<comment type="caution">
    <text evidence="7">The sequence shown here is derived from an EMBL/GenBank/DDBJ whole genome shotgun (WGS) entry which is preliminary data.</text>
</comment>
<evidence type="ECO:0000313" key="9">
    <source>
        <dbReference type="Proteomes" id="UP001158644"/>
    </source>
</evidence>
<evidence type="ECO:0000313" key="7">
    <source>
        <dbReference type="EMBL" id="MDH1177501.1"/>
    </source>
</evidence>
<feature type="domain" description="HTH merR-type" evidence="5">
    <location>
        <begin position="12"/>
        <end position="89"/>
    </location>
</feature>
<evidence type="ECO:0000256" key="3">
    <source>
        <dbReference type="ARBA" id="ARBA00023125"/>
    </source>
</evidence>
<reference evidence="7 9" key="2">
    <citation type="submission" date="2022-09" db="EMBL/GenBank/DDBJ databases">
        <title>Intensive care unit water sources are persistently colonized with multi-drug resistant bacteria and are the site of extensive horizontal gene transfer of antibiotic resistance genes.</title>
        <authorList>
            <person name="Diorio-Toth L."/>
        </authorList>
    </citation>
    <scope>NUCLEOTIDE SEQUENCE [LARGE SCALE GENOMIC DNA]</scope>
    <source>
        <strain evidence="7 9">GD03967</strain>
    </source>
</reference>
<keyword evidence="2" id="KW-0805">Transcription regulation</keyword>
<evidence type="ECO:0000313" key="8">
    <source>
        <dbReference type="Proteomes" id="UP000507140"/>
    </source>
</evidence>
<dbReference type="EMBL" id="JAOBZK010000005">
    <property type="protein sequence ID" value="MDH1177501.1"/>
    <property type="molecule type" value="Genomic_DNA"/>
</dbReference>
<dbReference type="PANTHER" id="PTHR30204">
    <property type="entry name" value="REDOX-CYCLING DRUG-SENSING TRANSCRIPTIONAL ACTIVATOR SOXR"/>
    <property type="match status" value="1"/>
</dbReference>
<dbReference type="AlphaFoldDB" id="A0ABD4YQP1"/>
<dbReference type="InterPro" id="IPR047057">
    <property type="entry name" value="MerR_fam"/>
</dbReference>
<accession>A0ABD4YQP1</accession>
<gene>
    <name evidence="6" type="ORF">LMG3415_04060</name>
    <name evidence="7" type="ORF">N5C72_05420</name>
</gene>
<evidence type="ECO:0000256" key="4">
    <source>
        <dbReference type="ARBA" id="ARBA00023163"/>
    </source>
</evidence>
<keyword evidence="3" id="KW-0238">DNA-binding</keyword>
<evidence type="ECO:0000313" key="6">
    <source>
        <dbReference type="EMBL" id="CAB3892965.1"/>
    </source>
</evidence>
<dbReference type="SMART" id="SM00422">
    <property type="entry name" value="HTH_MERR"/>
    <property type="match status" value="1"/>
</dbReference>
<organism evidence="7 9">
    <name type="scientific">Achromobacter mucicolens</name>
    <dbReference type="NCBI Taxonomy" id="1389922"/>
    <lineage>
        <taxon>Bacteria</taxon>
        <taxon>Pseudomonadati</taxon>
        <taxon>Pseudomonadota</taxon>
        <taxon>Betaproteobacteria</taxon>
        <taxon>Burkholderiales</taxon>
        <taxon>Alcaligenaceae</taxon>
        <taxon>Achromobacter</taxon>
    </lineage>
</organism>
<dbReference type="Proteomes" id="UP001158644">
    <property type="component" value="Unassembled WGS sequence"/>
</dbReference>
<dbReference type="InterPro" id="IPR000551">
    <property type="entry name" value="MerR-type_HTH_dom"/>
</dbReference>
<protein>
    <submittedName>
        <fullName evidence="7">MerR family transcriptional regulator</fullName>
    </submittedName>
</protein>
<keyword evidence="8" id="KW-1185">Reference proteome</keyword>
<dbReference type="PROSITE" id="PS50937">
    <property type="entry name" value="HTH_MERR_2"/>
    <property type="match status" value="1"/>
</dbReference>
<dbReference type="CDD" id="cd01104">
    <property type="entry name" value="HTH_MlrA-CarA"/>
    <property type="match status" value="1"/>
</dbReference>
<dbReference type="Gene3D" id="1.10.1660.10">
    <property type="match status" value="1"/>
</dbReference>
<dbReference type="RefSeq" id="WP_180099651.1">
    <property type="nucleotide sequence ID" value="NZ_CADIKR010000005.1"/>
</dbReference>
<sequence>MESKQSDDGRITYRSGVAARLAGLSPETLRVWERRYNLSDVERSARGQRLYSAEQVRRLSLLKQLVDQGHAIGVLAPMSIEQLQELAGAAARQPAAQGPLRLGVAGANLARRIAGSGRDGLDVIVQQSWPHLEQVALTPQEADLEVLVIELSELHESALPLIAAAAKACGDVAVLVLYRFCASATIRALRAHGFLAARVPADIGELLLLCRSALAGERLPTAPAQPTLDLRFDEHALFTIMASGSGLACECPKHLADLLLMVGSFERYSVQCASRNDDDAQLHSDLGRAAGQARAILEVAMERLARAEGLPLPPPISKADPENKTR</sequence>
<dbReference type="PANTHER" id="PTHR30204:SF69">
    <property type="entry name" value="MERR-FAMILY TRANSCRIPTIONAL REGULATOR"/>
    <property type="match status" value="1"/>
</dbReference>
<proteinExistence type="predicted"/>
<dbReference type="EMBL" id="CADIKR010000005">
    <property type="protein sequence ID" value="CAB3892965.1"/>
    <property type="molecule type" value="Genomic_DNA"/>
</dbReference>
<dbReference type="InterPro" id="IPR009061">
    <property type="entry name" value="DNA-bd_dom_put_sf"/>
</dbReference>
<dbReference type="GO" id="GO:0003677">
    <property type="term" value="F:DNA binding"/>
    <property type="evidence" value="ECO:0007669"/>
    <property type="project" value="UniProtKB-KW"/>
</dbReference>
<dbReference type="Proteomes" id="UP000507140">
    <property type="component" value="Unassembled WGS sequence"/>
</dbReference>
<evidence type="ECO:0000256" key="1">
    <source>
        <dbReference type="ARBA" id="ARBA00022491"/>
    </source>
</evidence>